<protein>
    <submittedName>
        <fullName evidence="3">Uncharacterized protein</fullName>
    </submittedName>
</protein>
<dbReference type="OrthoDB" id="3945824at2759"/>
<feature type="compositionally biased region" description="Polar residues" evidence="1">
    <location>
        <begin position="337"/>
        <end position="350"/>
    </location>
</feature>
<evidence type="ECO:0000256" key="2">
    <source>
        <dbReference type="SAM" id="SignalP"/>
    </source>
</evidence>
<sequence>MLPTSAVVLLSTLAAAQSTTKPAVQTKANSCGNCTRSWDLYDGGWWVSHSVTASIEAATVLVIENTRLNTTRTTTIFNLPPGVTLPPTNAAGTIVTTKTLVWNSKTTTTVLAWPTGYISYQEGVSWEGKIPAASSCSTAGNATFSRYPSLIPPVYTTPSEEFFTYTRSKTVTISTATLDPYDPLSFYVWSFRDSQSATTGAGLDCQRGLGWSLLDYKTVYPTFPIYQYCTTPAAVCAASAVQTVAYLTVTSTSKEDTGPTTTTSDTKPTKLSEVKSSKTNSPSPTAIEANTPTTTNPGTRVPQQSTRSTITTNADNSVPSRTSKTEQSAPAKPTIATIESSKSGSAPPAVTQSSTTIFLTSIASSFTSTQPFTYVSGTVSTVVMPTTNSRGQPVIVLSSTVAGSQPSATESTCSETGMAGYIMCGMGGASSGSVGPSSQVSSMPSPVTSGPAQVTTSGSESNRPNIWIGSVALLSIGIGIL</sequence>
<dbReference type="EMBL" id="CP042189">
    <property type="protein sequence ID" value="QDS70855.1"/>
    <property type="molecule type" value="Genomic_DNA"/>
</dbReference>
<keyword evidence="4" id="KW-1185">Reference proteome</keyword>
<reference evidence="3 4" key="1">
    <citation type="submission" date="2019-07" db="EMBL/GenBank/DDBJ databases">
        <title>Finished genome of Venturia effusa.</title>
        <authorList>
            <person name="Young C.A."/>
            <person name="Cox M.P."/>
            <person name="Ganley A.R.D."/>
            <person name="David W.J."/>
        </authorList>
    </citation>
    <scope>NUCLEOTIDE SEQUENCE [LARGE SCALE GENOMIC DNA]</scope>
    <source>
        <strain evidence="4">albino</strain>
    </source>
</reference>
<gene>
    <name evidence="3" type="ORF">FKW77_005510</name>
</gene>
<feature type="chain" id="PRO_5021997655" evidence="2">
    <location>
        <begin position="19"/>
        <end position="481"/>
    </location>
</feature>
<feature type="region of interest" description="Disordered" evidence="1">
    <location>
        <begin position="433"/>
        <end position="461"/>
    </location>
</feature>
<dbReference type="Proteomes" id="UP000316270">
    <property type="component" value="Chromosome 5"/>
</dbReference>
<name>A0A517L5C9_9PEZI</name>
<feature type="compositionally biased region" description="Basic and acidic residues" evidence="1">
    <location>
        <begin position="267"/>
        <end position="276"/>
    </location>
</feature>
<evidence type="ECO:0000313" key="3">
    <source>
        <dbReference type="EMBL" id="QDS70855.1"/>
    </source>
</evidence>
<evidence type="ECO:0000313" key="4">
    <source>
        <dbReference type="Proteomes" id="UP000316270"/>
    </source>
</evidence>
<accession>A0A517L5C9</accession>
<feature type="signal peptide" evidence="2">
    <location>
        <begin position="1"/>
        <end position="18"/>
    </location>
</feature>
<proteinExistence type="predicted"/>
<dbReference type="AlphaFoldDB" id="A0A517L5C9"/>
<feature type="compositionally biased region" description="Polar residues" evidence="1">
    <location>
        <begin position="277"/>
        <end position="328"/>
    </location>
</feature>
<evidence type="ECO:0000256" key="1">
    <source>
        <dbReference type="SAM" id="MobiDB-lite"/>
    </source>
</evidence>
<feature type="compositionally biased region" description="Polar residues" evidence="1">
    <location>
        <begin position="450"/>
        <end position="461"/>
    </location>
</feature>
<organism evidence="3 4">
    <name type="scientific">Venturia effusa</name>
    <dbReference type="NCBI Taxonomy" id="50376"/>
    <lineage>
        <taxon>Eukaryota</taxon>
        <taxon>Fungi</taxon>
        <taxon>Dikarya</taxon>
        <taxon>Ascomycota</taxon>
        <taxon>Pezizomycotina</taxon>
        <taxon>Dothideomycetes</taxon>
        <taxon>Pleosporomycetidae</taxon>
        <taxon>Venturiales</taxon>
        <taxon>Venturiaceae</taxon>
        <taxon>Venturia</taxon>
    </lineage>
</organism>
<keyword evidence="2" id="KW-0732">Signal</keyword>
<feature type="compositionally biased region" description="Low complexity" evidence="1">
    <location>
        <begin position="433"/>
        <end position="449"/>
    </location>
</feature>
<feature type="region of interest" description="Disordered" evidence="1">
    <location>
        <begin position="253"/>
        <end position="350"/>
    </location>
</feature>